<evidence type="ECO:0000256" key="1">
    <source>
        <dbReference type="ARBA" id="ARBA00004141"/>
    </source>
</evidence>
<dbReference type="PANTHER" id="PTHR43731">
    <property type="entry name" value="RHOMBOID PROTEASE"/>
    <property type="match status" value="1"/>
</dbReference>
<feature type="domain" description="Peptidase S54 rhomboid" evidence="8">
    <location>
        <begin position="65"/>
        <end position="216"/>
    </location>
</feature>
<evidence type="ECO:0000313" key="9">
    <source>
        <dbReference type="EMBL" id="KAB1859756.1"/>
    </source>
</evidence>
<keyword evidence="5 7" id="KW-1133">Transmembrane helix</keyword>
<proteinExistence type="inferred from homology"/>
<gene>
    <name evidence="9" type="ORF">F4W09_01130</name>
</gene>
<dbReference type="EMBL" id="VXLD01000001">
    <property type="protein sequence ID" value="KAB1859756.1"/>
    <property type="molecule type" value="Genomic_DNA"/>
</dbReference>
<comment type="similarity">
    <text evidence="2">Belongs to the peptidase S54 family.</text>
</comment>
<sequence>MSHSTPPWLPSKLNMQDWWLTTLFIAVNVGLFLWQIFSGVNVSDPSLPDAIRWGADYAPLTFLEEPIRLFTSMFFHFGLIHLMLNMWALYIFGSVAEQLFGRFYYFMLYLAAGLMGSLFSGYLAIHDTVSMLNQQVIDPSLLPHVSAGASGAVMGLGGALTLLSLFPVLPQQRFILDKKTLIMVMGINLVIGLTISGINNAAHVGGMLMGAVLAGIWYLCQKWQKPALSFILGTTVAVVSCWFLYQYCLQQVQLIQPIWAELLQAMRQRYHF</sequence>
<keyword evidence="6 7" id="KW-0472">Membrane</keyword>
<dbReference type="Proteomes" id="UP000325788">
    <property type="component" value="Unassembled WGS sequence"/>
</dbReference>
<feature type="transmembrane region" description="Helical" evidence="7">
    <location>
        <begin position="104"/>
        <end position="125"/>
    </location>
</feature>
<feature type="transmembrane region" description="Helical" evidence="7">
    <location>
        <begin position="145"/>
        <end position="169"/>
    </location>
</feature>
<evidence type="ECO:0000256" key="7">
    <source>
        <dbReference type="SAM" id="Phobius"/>
    </source>
</evidence>
<feature type="transmembrane region" description="Helical" evidence="7">
    <location>
        <begin position="73"/>
        <end position="92"/>
    </location>
</feature>
<dbReference type="InterPro" id="IPR050925">
    <property type="entry name" value="Rhomboid_protease_S54"/>
</dbReference>
<feature type="transmembrane region" description="Helical" evidence="7">
    <location>
        <begin position="18"/>
        <end position="37"/>
    </location>
</feature>
<dbReference type="Gene3D" id="1.20.1540.10">
    <property type="entry name" value="Rhomboid-like"/>
    <property type="match status" value="1"/>
</dbReference>
<dbReference type="GO" id="GO:0006508">
    <property type="term" value="P:proteolysis"/>
    <property type="evidence" value="ECO:0007669"/>
    <property type="project" value="UniProtKB-KW"/>
</dbReference>
<feature type="transmembrane region" description="Helical" evidence="7">
    <location>
        <begin position="204"/>
        <end position="220"/>
    </location>
</feature>
<evidence type="ECO:0000256" key="3">
    <source>
        <dbReference type="ARBA" id="ARBA00022692"/>
    </source>
</evidence>
<evidence type="ECO:0000256" key="6">
    <source>
        <dbReference type="ARBA" id="ARBA00023136"/>
    </source>
</evidence>
<dbReference type="GO" id="GO:0016020">
    <property type="term" value="C:membrane"/>
    <property type="evidence" value="ECO:0007669"/>
    <property type="project" value="UniProtKB-SubCell"/>
</dbReference>
<dbReference type="AlphaFoldDB" id="A0A5N4WSM3"/>
<comment type="caution">
    <text evidence="9">The sequence shown here is derived from an EMBL/GenBank/DDBJ whole genome shotgun (WGS) entry which is preliminary data.</text>
</comment>
<feature type="transmembrane region" description="Helical" evidence="7">
    <location>
        <begin position="181"/>
        <end position="198"/>
    </location>
</feature>
<dbReference type="GO" id="GO:0004252">
    <property type="term" value="F:serine-type endopeptidase activity"/>
    <property type="evidence" value="ECO:0007669"/>
    <property type="project" value="InterPro"/>
</dbReference>
<evidence type="ECO:0000256" key="5">
    <source>
        <dbReference type="ARBA" id="ARBA00022989"/>
    </source>
</evidence>
<organism evidence="9 10">
    <name type="scientific">Acinetobacter tandoii</name>
    <dbReference type="NCBI Taxonomy" id="202954"/>
    <lineage>
        <taxon>Bacteria</taxon>
        <taxon>Pseudomonadati</taxon>
        <taxon>Pseudomonadota</taxon>
        <taxon>Gammaproteobacteria</taxon>
        <taxon>Moraxellales</taxon>
        <taxon>Moraxellaceae</taxon>
        <taxon>Acinetobacter</taxon>
    </lineage>
</organism>
<keyword evidence="4" id="KW-0378">Hydrolase</keyword>
<evidence type="ECO:0000313" key="10">
    <source>
        <dbReference type="Proteomes" id="UP000325788"/>
    </source>
</evidence>
<reference evidence="9 10" key="1">
    <citation type="submission" date="2019-09" db="EMBL/GenBank/DDBJ databases">
        <title>Draft genome sequence of Acinetobacter tandoii W4-4-4 isolated from environmental water sample.</title>
        <authorList>
            <person name="Wee S.K."/>
            <person name="Yan B."/>
            <person name="Mustaffa S.B."/>
            <person name="Yap E.P.H."/>
        </authorList>
    </citation>
    <scope>NUCLEOTIDE SEQUENCE [LARGE SCALE GENOMIC DNA]</scope>
    <source>
        <strain evidence="9 10">W4-4-4</strain>
    </source>
</reference>
<dbReference type="RefSeq" id="WP_151503745.1">
    <property type="nucleotide sequence ID" value="NZ_VXLD01000001.1"/>
</dbReference>
<name>A0A5N4WSM3_9GAMM</name>
<accession>A0A5N4WSM3</accession>
<feature type="transmembrane region" description="Helical" evidence="7">
    <location>
        <begin position="227"/>
        <end position="245"/>
    </location>
</feature>
<keyword evidence="3 7" id="KW-0812">Transmembrane</keyword>
<dbReference type="InterPro" id="IPR022764">
    <property type="entry name" value="Peptidase_S54_rhomboid_dom"/>
</dbReference>
<dbReference type="Pfam" id="PF01694">
    <property type="entry name" value="Rhomboid"/>
    <property type="match status" value="1"/>
</dbReference>
<evidence type="ECO:0000256" key="4">
    <source>
        <dbReference type="ARBA" id="ARBA00022801"/>
    </source>
</evidence>
<dbReference type="InterPro" id="IPR035952">
    <property type="entry name" value="Rhomboid-like_sf"/>
</dbReference>
<keyword evidence="9" id="KW-0645">Protease</keyword>
<evidence type="ECO:0000259" key="8">
    <source>
        <dbReference type="Pfam" id="PF01694"/>
    </source>
</evidence>
<dbReference type="PANTHER" id="PTHR43731:SF14">
    <property type="entry name" value="PRESENILIN-ASSOCIATED RHOMBOID-LIKE PROTEIN, MITOCHONDRIAL"/>
    <property type="match status" value="1"/>
</dbReference>
<dbReference type="SUPFAM" id="SSF144091">
    <property type="entry name" value="Rhomboid-like"/>
    <property type="match status" value="1"/>
</dbReference>
<comment type="subcellular location">
    <subcellularLocation>
        <location evidence="1">Membrane</location>
        <topology evidence="1">Multi-pass membrane protein</topology>
    </subcellularLocation>
</comment>
<protein>
    <submittedName>
        <fullName evidence="9">Rhomboid family intramembrane serine protease</fullName>
    </submittedName>
</protein>
<evidence type="ECO:0000256" key="2">
    <source>
        <dbReference type="ARBA" id="ARBA00009045"/>
    </source>
</evidence>